<dbReference type="GO" id="GO:0071555">
    <property type="term" value="P:cell wall organization"/>
    <property type="evidence" value="ECO:0007669"/>
    <property type="project" value="UniProtKB-KW"/>
</dbReference>
<dbReference type="GO" id="GO:0009252">
    <property type="term" value="P:peptidoglycan biosynthetic process"/>
    <property type="evidence" value="ECO:0007669"/>
    <property type="project" value="UniProtKB-UniRule"/>
</dbReference>
<dbReference type="PANTHER" id="PTHR43024:SF1">
    <property type="entry name" value="UDP-N-ACETYLMURAMOYL-TRIPEPTIDE--D-ALANYL-D-ALANINE LIGASE"/>
    <property type="match status" value="1"/>
</dbReference>
<proteinExistence type="inferred from homology"/>
<dbReference type="GO" id="GO:0051301">
    <property type="term" value="P:cell division"/>
    <property type="evidence" value="ECO:0007669"/>
    <property type="project" value="UniProtKB-KW"/>
</dbReference>
<dbReference type="SUPFAM" id="SSF63418">
    <property type="entry name" value="MurE/MurF N-terminal domain"/>
    <property type="match status" value="1"/>
</dbReference>
<comment type="similarity">
    <text evidence="10">Belongs to the MurCDEF family. MurF subfamily.</text>
</comment>
<dbReference type="HAMAP" id="MF_02019">
    <property type="entry name" value="MurF"/>
    <property type="match status" value="1"/>
</dbReference>
<evidence type="ECO:0000259" key="14">
    <source>
        <dbReference type="Pfam" id="PF08245"/>
    </source>
</evidence>
<evidence type="ECO:0000256" key="10">
    <source>
        <dbReference type="HAMAP-Rule" id="MF_02019"/>
    </source>
</evidence>
<dbReference type="InterPro" id="IPR051046">
    <property type="entry name" value="MurCDEF_CellWall_CoF430Synth"/>
</dbReference>
<keyword evidence="7 10" id="KW-0573">Peptidoglycan synthesis</keyword>
<keyword evidence="9 10" id="KW-0961">Cell wall biogenesis/degradation</keyword>
<protein>
    <recommendedName>
        <fullName evidence="10 11">UDP-N-acetylmuramoyl-tripeptide--D-alanyl-D-alanine ligase</fullName>
        <ecNumber evidence="10 11">6.3.2.10</ecNumber>
    </recommendedName>
    <alternativeName>
        <fullName evidence="10">D-alanyl-D-alanine-adding enzyme</fullName>
    </alternativeName>
</protein>
<comment type="pathway">
    <text evidence="10 11">Cell wall biogenesis; peptidoglycan biosynthesis.</text>
</comment>
<gene>
    <name evidence="10" type="primary">murF</name>
    <name evidence="15" type="ORF">KEF85_00585</name>
</gene>
<keyword evidence="6 10" id="KW-0133">Cell shape</keyword>
<dbReference type="InterPro" id="IPR000713">
    <property type="entry name" value="Mur_ligase_N"/>
</dbReference>
<name>A0A975RAA4_9GAMM</name>
<dbReference type="InterPro" id="IPR036565">
    <property type="entry name" value="Mur-like_cat_sf"/>
</dbReference>
<keyword evidence="2 10" id="KW-0436">Ligase</keyword>
<dbReference type="SUPFAM" id="SSF53244">
    <property type="entry name" value="MurD-like peptide ligases, peptide-binding domain"/>
    <property type="match status" value="1"/>
</dbReference>
<dbReference type="Gene3D" id="3.40.1190.10">
    <property type="entry name" value="Mur-like, catalytic domain"/>
    <property type="match status" value="1"/>
</dbReference>
<evidence type="ECO:0000256" key="2">
    <source>
        <dbReference type="ARBA" id="ARBA00022598"/>
    </source>
</evidence>
<dbReference type="InterPro" id="IPR035911">
    <property type="entry name" value="MurE/MurF_N"/>
</dbReference>
<dbReference type="PANTHER" id="PTHR43024">
    <property type="entry name" value="UDP-N-ACETYLMURAMOYL-TRIPEPTIDE--D-ALANYL-D-ALANINE LIGASE"/>
    <property type="match status" value="1"/>
</dbReference>
<dbReference type="Pfam" id="PF01225">
    <property type="entry name" value="Mur_ligase"/>
    <property type="match status" value="1"/>
</dbReference>
<keyword evidence="1 10" id="KW-0963">Cytoplasm</keyword>
<reference evidence="15" key="1">
    <citation type="submission" date="2021-04" db="EMBL/GenBank/DDBJ databases">
        <title>Draft genome sequence data of methanotrophic Methylovulum sp. strain S1L and Methylomonas sp. strain S2AM isolated from boreal lake water columns.</title>
        <authorList>
            <person name="Rissanen A.J."/>
            <person name="Mangayil R."/>
            <person name="Svenning M.M."/>
            <person name="Khanongnuch R."/>
        </authorList>
    </citation>
    <scope>NUCLEOTIDE SEQUENCE</scope>
    <source>
        <strain evidence="15">S2AM</strain>
    </source>
</reference>
<evidence type="ECO:0000259" key="13">
    <source>
        <dbReference type="Pfam" id="PF02875"/>
    </source>
</evidence>
<keyword evidence="4 10" id="KW-0547">Nucleotide-binding</keyword>
<feature type="domain" description="Mur ligase C-terminal" evidence="13">
    <location>
        <begin position="317"/>
        <end position="435"/>
    </location>
</feature>
<evidence type="ECO:0000256" key="4">
    <source>
        <dbReference type="ARBA" id="ARBA00022741"/>
    </source>
</evidence>
<evidence type="ECO:0000256" key="7">
    <source>
        <dbReference type="ARBA" id="ARBA00022984"/>
    </source>
</evidence>
<evidence type="ECO:0000256" key="5">
    <source>
        <dbReference type="ARBA" id="ARBA00022840"/>
    </source>
</evidence>
<dbReference type="AlphaFoldDB" id="A0A975RAA4"/>
<keyword evidence="8 10" id="KW-0131">Cell cycle</keyword>
<dbReference type="Pfam" id="PF02875">
    <property type="entry name" value="Mur_ligase_C"/>
    <property type="match status" value="1"/>
</dbReference>
<evidence type="ECO:0000256" key="1">
    <source>
        <dbReference type="ARBA" id="ARBA00022490"/>
    </source>
</evidence>
<dbReference type="Proteomes" id="UP000676649">
    <property type="component" value="Chromosome"/>
</dbReference>
<dbReference type="EMBL" id="CP073754">
    <property type="protein sequence ID" value="QWF71031.1"/>
    <property type="molecule type" value="Genomic_DNA"/>
</dbReference>
<feature type="binding site" evidence="10">
    <location>
        <begin position="106"/>
        <end position="112"/>
    </location>
    <ligand>
        <name>ATP</name>
        <dbReference type="ChEBI" id="CHEBI:30616"/>
    </ligand>
</feature>
<dbReference type="GO" id="GO:0047480">
    <property type="term" value="F:UDP-N-acetylmuramoyl-tripeptide-D-alanyl-D-alanine ligase activity"/>
    <property type="evidence" value="ECO:0007669"/>
    <property type="project" value="UniProtKB-UniRule"/>
</dbReference>
<keyword evidence="16" id="KW-1185">Reference proteome</keyword>
<dbReference type="RefSeq" id="WP_215582579.1">
    <property type="nucleotide sequence ID" value="NZ_CP073754.1"/>
</dbReference>
<dbReference type="NCBIfam" id="TIGR01143">
    <property type="entry name" value="murF"/>
    <property type="match status" value="1"/>
</dbReference>
<dbReference type="EC" id="6.3.2.10" evidence="10 11"/>
<dbReference type="InterPro" id="IPR004101">
    <property type="entry name" value="Mur_ligase_C"/>
</dbReference>
<dbReference type="SUPFAM" id="SSF53623">
    <property type="entry name" value="MurD-like peptide ligases, catalytic domain"/>
    <property type="match status" value="1"/>
</dbReference>
<evidence type="ECO:0000256" key="3">
    <source>
        <dbReference type="ARBA" id="ARBA00022618"/>
    </source>
</evidence>
<dbReference type="InterPro" id="IPR013221">
    <property type="entry name" value="Mur_ligase_cen"/>
</dbReference>
<feature type="domain" description="Mur ligase central" evidence="14">
    <location>
        <begin position="104"/>
        <end position="295"/>
    </location>
</feature>
<evidence type="ECO:0000256" key="6">
    <source>
        <dbReference type="ARBA" id="ARBA00022960"/>
    </source>
</evidence>
<dbReference type="GO" id="GO:0005737">
    <property type="term" value="C:cytoplasm"/>
    <property type="evidence" value="ECO:0007669"/>
    <property type="project" value="UniProtKB-SubCell"/>
</dbReference>
<dbReference type="InterPro" id="IPR005863">
    <property type="entry name" value="UDP-N-AcMur_synth"/>
</dbReference>
<organism evidence="15 16">
    <name type="scientific">Methylomonas paludis</name>
    <dbReference type="NCBI Taxonomy" id="1173101"/>
    <lineage>
        <taxon>Bacteria</taxon>
        <taxon>Pseudomonadati</taxon>
        <taxon>Pseudomonadota</taxon>
        <taxon>Gammaproteobacteria</taxon>
        <taxon>Methylococcales</taxon>
        <taxon>Methylococcaceae</taxon>
        <taxon>Methylomonas</taxon>
    </lineage>
</organism>
<feature type="domain" description="Mur ligase N-terminal catalytic" evidence="12">
    <location>
        <begin position="23"/>
        <end position="91"/>
    </location>
</feature>
<evidence type="ECO:0000259" key="12">
    <source>
        <dbReference type="Pfam" id="PF01225"/>
    </source>
</evidence>
<evidence type="ECO:0000256" key="8">
    <source>
        <dbReference type="ARBA" id="ARBA00023306"/>
    </source>
</evidence>
<keyword evidence="3 10" id="KW-0132">Cell division</keyword>
<comment type="catalytic activity">
    <reaction evidence="10 11">
        <text>D-alanyl-D-alanine + UDP-N-acetyl-alpha-D-muramoyl-L-alanyl-gamma-D-glutamyl-meso-2,6-diaminopimelate + ATP = UDP-N-acetyl-alpha-D-muramoyl-L-alanyl-gamma-D-glutamyl-meso-2,6-diaminopimeloyl-D-alanyl-D-alanine + ADP + phosphate + H(+)</text>
        <dbReference type="Rhea" id="RHEA:28374"/>
        <dbReference type="ChEBI" id="CHEBI:15378"/>
        <dbReference type="ChEBI" id="CHEBI:30616"/>
        <dbReference type="ChEBI" id="CHEBI:43474"/>
        <dbReference type="ChEBI" id="CHEBI:57822"/>
        <dbReference type="ChEBI" id="CHEBI:61386"/>
        <dbReference type="ChEBI" id="CHEBI:83905"/>
        <dbReference type="ChEBI" id="CHEBI:456216"/>
        <dbReference type="EC" id="6.3.2.10"/>
    </reaction>
</comment>
<sequence length="453" mass="48446">MNLALNDIATAVSGQLLGANFSVAGVSIDTRSLQPGQLYIALSGQNFDGHAFIEQAEQAGAAAVLVEHQGATHLPQIIVNDSRRALAELAGYWRNSLSLKLAGVTGSNGKTTVKEMIAAILGTQGETLYTQGNLNNEIGVPLTLLRLTEKHRFAVIEMGANHLGEIAYTSHYAQADVSVITNVGPAHIEGFGSVQGVARAKAEIIENLPQHGVAVLNRDDEYFEFWLDLAGNRKICSFGLHEQADIRARNIETALTSQGFQTSFELQAGSDTVSINLHLAGEHNVRNALAAAAVARQFQVSLADIKSGLESLRPVTGRMQPLIGRKGNIIIDDTYNANPASLKAALAALDSGAQNWLILGAFAELGEDSAHIHQQMGEMIKTMSVQRLFAVGEATKQTVAAFGKGARFFETQAQLIAAVNQEIKGKEILLVKGSRSQKMENVVASMVDNFRAA</sequence>
<accession>A0A975RAA4</accession>
<dbReference type="Gene3D" id="3.40.1390.10">
    <property type="entry name" value="MurE/MurF, N-terminal domain"/>
    <property type="match status" value="1"/>
</dbReference>
<comment type="subcellular location">
    <subcellularLocation>
        <location evidence="10 11">Cytoplasm</location>
    </subcellularLocation>
</comment>
<keyword evidence="5 10" id="KW-0067">ATP-binding</keyword>
<dbReference type="GO" id="GO:0005524">
    <property type="term" value="F:ATP binding"/>
    <property type="evidence" value="ECO:0007669"/>
    <property type="project" value="UniProtKB-UniRule"/>
</dbReference>
<evidence type="ECO:0000256" key="9">
    <source>
        <dbReference type="ARBA" id="ARBA00023316"/>
    </source>
</evidence>
<comment type="function">
    <text evidence="10 11">Involved in cell wall formation. Catalyzes the final step in the synthesis of UDP-N-acetylmuramoyl-pentapeptide, the precursor of murein.</text>
</comment>
<dbReference type="GO" id="GO:0008360">
    <property type="term" value="P:regulation of cell shape"/>
    <property type="evidence" value="ECO:0007669"/>
    <property type="project" value="UniProtKB-KW"/>
</dbReference>
<dbReference type="InterPro" id="IPR036615">
    <property type="entry name" value="Mur_ligase_C_dom_sf"/>
</dbReference>
<dbReference type="Pfam" id="PF08245">
    <property type="entry name" value="Mur_ligase_M"/>
    <property type="match status" value="1"/>
</dbReference>
<evidence type="ECO:0000256" key="11">
    <source>
        <dbReference type="RuleBase" id="RU004136"/>
    </source>
</evidence>
<dbReference type="Gene3D" id="3.90.190.20">
    <property type="entry name" value="Mur ligase, C-terminal domain"/>
    <property type="match status" value="1"/>
</dbReference>
<evidence type="ECO:0000313" key="15">
    <source>
        <dbReference type="EMBL" id="QWF71031.1"/>
    </source>
</evidence>
<dbReference type="KEGG" id="mpad:KEF85_00585"/>
<evidence type="ECO:0000313" key="16">
    <source>
        <dbReference type="Proteomes" id="UP000676649"/>
    </source>
</evidence>